<gene>
    <name evidence="2" type="ORF">DFH08DRAFT_225932</name>
</gene>
<dbReference type="PANTHER" id="PTHR28037:SF1">
    <property type="entry name" value="ALCOHOL O-ACETYLTRANSFERASE 1-RELATED"/>
    <property type="match status" value="1"/>
</dbReference>
<sequence length="549" mass="60595">MTQSTWTHTGRADARVYTRALGLNELGFYYDGHINGTADTFMHNTIHILNLEEDKHCITPANIARAWCALKARFPLLAASVQLRDSHHHFVVAEQRLKSLVPGEISVASVSSLEEVQTAVADGVGGERRLSDDLLCRIVFLSRTDDSSTHHVLINVAHLIIDGVGNMSLLKSFLDILSSPDGHTGPPDLEARLSLAVAAESLVPTLKMSVAQQRWRRAAGQIISQIQDAKRTGGHTLPRFFGPVATHLPARSGLLTAPLSSTLSSHITRNLKMHGITVGNALPVLAQAALARILCRRYVRGEIGPEEWEFRKKEPYHTAGPINLRPFLDKAWYKAGGHSNVSVNVAYFYFTLGFVPLGPRNLAPGDSVPEFSELMSPARFLLRCNTMKKLASRYLNHPLFFEVGGARLAGKIPRQKMVATKWEKDPTSFVRPGEVEDNNASPAEQAKRGTVMAHGWSTFGSIGNALPREYPSQRGPSKPPILRLESYRQHLHCRTGELYLGAGGSSDQISLILYWDKNVYPEEIVQEWISEIIGAMEHYLGATEALAKM</sequence>
<dbReference type="EMBL" id="JARIHO010000023">
    <property type="protein sequence ID" value="KAJ7343407.1"/>
    <property type="molecule type" value="Genomic_DNA"/>
</dbReference>
<comment type="caution">
    <text evidence="2">The sequence shown here is derived from an EMBL/GenBank/DDBJ whole genome shotgun (WGS) entry which is preliminary data.</text>
</comment>
<protein>
    <submittedName>
        <fullName evidence="2">Uncharacterized protein</fullName>
    </submittedName>
</protein>
<evidence type="ECO:0000256" key="1">
    <source>
        <dbReference type="SAM" id="MobiDB-lite"/>
    </source>
</evidence>
<keyword evidence="3" id="KW-1185">Reference proteome</keyword>
<evidence type="ECO:0000313" key="2">
    <source>
        <dbReference type="EMBL" id="KAJ7343407.1"/>
    </source>
</evidence>
<organism evidence="2 3">
    <name type="scientific">Mycena albidolilacea</name>
    <dbReference type="NCBI Taxonomy" id="1033008"/>
    <lineage>
        <taxon>Eukaryota</taxon>
        <taxon>Fungi</taxon>
        <taxon>Dikarya</taxon>
        <taxon>Basidiomycota</taxon>
        <taxon>Agaricomycotina</taxon>
        <taxon>Agaricomycetes</taxon>
        <taxon>Agaricomycetidae</taxon>
        <taxon>Agaricales</taxon>
        <taxon>Marasmiineae</taxon>
        <taxon>Mycenaceae</taxon>
        <taxon>Mycena</taxon>
    </lineage>
</organism>
<dbReference type="AlphaFoldDB" id="A0AAD6ZY96"/>
<dbReference type="InterPro" id="IPR023213">
    <property type="entry name" value="CAT-like_dom_sf"/>
</dbReference>
<dbReference type="Gene3D" id="3.30.559.10">
    <property type="entry name" value="Chloramphenicol acetyltransferase-like domain"/>
    <property type="match status" value="1"/>
</dbReference>
<dbReference type="InterPro" id="IPR052058">
    <property type="entry name" value="Alcohol_O-acetyltransferase"/>
</dbReference>
<proteinExistence type="predicted"/>
<evidence type="ECO:0000313" key="3">
    <source>
        <dbReference type="Proteomes" id="UP001218218"/>
    </source>
</evidence>
<reference evidence="2" key="1">
    <citation type="submission" date="2023-03" db="EMBL/GenBank/DDBJ databases">
        <title>Massive genome expansion in bonnet fungi (Mycena s.s.) driven by repeated elements and novel gene families across ecological guilds.</title>
        <authorList>
            <consortium name="Lawrence Berkeley National Laboratory"/>
            <person name="Harder C.B."/>
            <person name="Miyauchi S."/>
            <person name="Viragh M."/>
            <person name="Kuo A."/>
            <person name="Thoen E."/>
            <person name="Andreopoulos B."/>
            <person name="Lu D."/>
            <person name="Skrede I."/>
            <person name="Drula E."/>
            <person name="Henrissat B."/>
            <person name="Morin E."/>
            <person name="Kohler A."/>
            <person name="Barry K."/>
            <person name="LaButti K."/>
            <person name="Morin E."/>
            <person name="Salamov A."/>
            <person name="Lipzen A."/>
            <person name="Mereny Z."/>
            <person name="Hegedus B."/>
            <person name="Baldrian P."/>
            <person name="Stursova M."/>
            <person name="Weitz H."/>
            <person name="Taylor A."/>
            <person name="Grigoriev I.V."/>
            <person name="Nagy L.G."/>
            <person name="Martin F."/>
            <person name="Kauserud H."/>
        </authorList>
    </citation>
    <scope>NUCLEOTIDE SEQUENCE</scope>
    <source>
        <strain evidence="2">CBHHK002</strain>
    </source>
</reference>
<dbReference type="PANTHER" id="PTHR28037">
    <property type="entry name" value="ALCOHOL O-ACETYLTRANSFERASE 1-RELATED"/>
    <property type="match status" value="1"/>
</dbReference>
<dbReference type="Proteomes" id="UP001218218">
    <property type="component" value="Unassembled WGS sequence"/>
</dbReference>
<accession>A0AAD6ZY96</accession>
<feature type="region of interest" description="Disordered" evidence="1">
    <location>
        <begin position="428"/>
        <end position="447"/>
    </location>
</feature>
<name>A0AAD6ZY96_9AGAR</name>
<dbReference type="SUPFAM" id="SSF52777">
    <property type="entry name" value="CoA-dependent acyltransferases"/>
    <property type="match status" value="1"/>
</dbReference>